<feature type="compositionally biased region" description="Basic and acidic residues" evidence="1">
    <location>
        <begin position="325"/>
        <end position="345"/>
    </location>
</feature>
<evidence type="ECO:0000259" key="2">
    <source>
        <dbReference type="PROSITE" id="PS50090"/>
    </source>
</evidence>
<dbReference type="GO" id="GO:0005730">
    <property type="term" value="C:nucleolus"/>
    <property type="evidence" value="ECO:0007669"/>
    <property type="project" value="TreeGrafter"/>
</dbReference>
<feature type="compositionally biased region" description="Basic and acidic residues" evidence="1">
    <location>
        <begin position="7"/>
        <end position="16"/>
    </location>
</feature>
<feature type="compositionally biased region" description="Basic residues" evidence="1">
    <location>
        <begin position="250"/>
        <end position="260"/>
    </location>
</feature>
<gene>
    <name evidence="3" type="ORF">GDO86_014916</name>
</gene>
<feature type="compositionally biased region" description="Basic and acidic residues" evidence="1">
    <location>
        <begin position="203"/>
        <end position="232"/>
    </location>
</feature>
<sequence length="939" mass="107920">MSDVEDLDHGLRDREVKTKRKKQKKKHLESTDNGYNRTNAESKIGKLDKIKASSTPGEKRGKLEAQVQGEDDFLENLQDTDSPRKSKKKKGKKDYKSMEQDNHVGNYNLADESENLQMAAKKKRKKVIKGQPTDCTLMDTSSYEGETSTFQPSELKDLSDLKKKGKKRKYEAVSQEAARSHEEYKISDIPKNRKGKNMEISNMEDKSKTLEITEKKKKLIDEKQMSDLEQSKHFSPGDPDLCGLCDREVKTKRKKKRKKHSESTDNGYDRTEAESKIGKKDKIKATSTPETKKGKLKSQDQGEDDYLENLQDTDSPRKSKKKKRKEDYKSIEQDNKTNEDNHVEENENLQMTAKRKRKKVVKGQLTGCTLMDTSSYEGETTAIKPSELKDLSDSKKKGKKRKFEALSQEAPEHGTSDIPKNRKGKNMETSNIKDKSKTSEITEKKKLIEKVNETQETSAHIEDNSAANDVGSKKKKKKKHSHQNLEGRDAFEGPSYQSTPREIQKKHQDWREESVELTNERHDHQKRLKLKKSRSVLECCTDLVNDVESGADGEGSPLTRKKSKKHRKSENVGDISLLDLGSVTEIPESQQTEVSTNTEREGREDTHEASSETTQIVAENDRGTDHLVEPTSSSNVTAPRTRKPTNPPRLPSIRPKDLKLLQEYFPEVLKRKNSTILHLLGDDLERIRVAKRKGIAFLTGRFTTQENEQIKKNVNTFLALTGVSSADKLFNSYKYPEEKRMLEQLKRKFQFRHRIAEGVPRALTEVFIRGTKIFDCTAKKGSYSEEEIARLKKEMAIHGNKWTVIGPLMGRNKVTLQLKASQLRREVTQGRWSVKETNRLITAVKEFVLKSYKEEPETLSKWELYKGIPWVQIEEKVQTRNWSQCKFKWLQEFGPEESGQIKWAELAEFIGNVPPLMLQNLFVSMKHTYIPEYKDMSFQ</sequence>
<dbReference type="EMBL" id="JAACNH010000003">
    <property type="protein sequence ID" value="KAG8447589.1"/>
    <property type="molecule type" value="Genomic_DNA"/>
</dbReference>
<feature type="compositionally biased region" description="Polar residues" evidence="1">
    <location>
        <begin position="31"/>
        <end position="41"/>
    </location>
</feature>
<feature type="domain" description="Myb-like" evidence="2">
    <location>
        <begin position="824"/>
        <end position="893"/>
    </location>
</feature>
<comment type="caution">
    <text evidence="3">The sequence shown here is derived from an EMBL/GenBank/DDBJ whole genome shotgun (WGS) entry which is preliminary data.</text>
</comment>
<dbReference type="EMBL" id="JAACNH010000003">
    <property type="protein sequence ID" value="KAG8447588.1"/>
    <property type="molecule type" value="Genomic_DNA"/>
</dbReference>
<feature type="compositionally biased region" description="Basic and acidic residues" evidence="1">
    <location>
        <begin position="261"/>
        <end position="300"/>
    </location>
</feature>
<dbReference type="PANTHER" id="PTHR46760">
    <property type="entry name" value="TRANSCRIPTION TERMINATION FACTOR 1"/>
    <property type="match status" value="1"/>
</dbReference>
<accession>A0A8T2JQT0</accession>
<name>A0A8T2JQT0_9PIPI</name>
<keyword evidence="4" id="KW-1185">Reference proteome</keyword>
<dbReference type="AlphaFoldDB" id="A0A8T2JQT0"/>
<feature type="compositionally biased region" description="Polar residues" evidence="1">
    <location>
        <begin position="138"/>
        <end position="152"/>
    </location>
</feature>
<feature type="compositionally biased region" description="Basic residues" evidence="1">
    <location>
        <begin position="473"/>
        <end position="482"/>
    </location>
</feature>
<dbReference type="PROSITE" id="PS50090">
    <property type="entry name" value="MYB_LIKE"/>
    <property type="match status" value="1"/>
</dbReference>
<feature type="compositionally biased region" description="Basic and acidic residues" evidence="1">
    <location>
        <begin position="598"/>
        <end position="610"/>
    </location>
</feature>
<feature type="region of interest" description="Disordered" evidence="1">
    <location>
        <begin position="544"/>
        <end position="653"/>
    </location>
</feature>
<organism evidence="3 4">
    <name type="scientific">Hymenochirus boettgeri</name>
    <name type="common">Congo dwarf clawed frog</name>
    <dbReference type="NCBI Taxonomy" id="247094"/>
    <lineage>
        <taxon>Eukaryota</taxon>
        <taxon>Metazoa</taxon>
        <taxon>Chordata</taxon>
        <taxon>Craniata</taxon>
        <taxon>Vertebrata</taxon>
        <taxon>Euteleostomi</taxon>
        <taxon>Amphibia</taxon>
        <taxon>Batrachia</taxon>
        <taxon>Anura</taxon>
        <taxon>Pipoidea</taxon>
        <taxon>Pipidae</taxon>
        <taxon>Pipinae</taxon>
        <taxon>Hymenochirus</taxon>
    </lineage>
</organism>
<dbReference type="InterPro" id="IPR053078">
    <property type="entry name" value="TTF1-like"/>
</dbReference>
<reference evidence="3" key="1">
    <citation type="thesis" date="2020" institute="ProQuest LLC" country="789 East Eisenhower Parkway, Ann Arbor, MI, USA">
        <title>Comparative Genomics and Chromosome Evolution.</title>
        <authorList>
            <person name="Mudd A.B."/>
        </authorList>
    </citation>
    <scope>NUCLEOTIDE SEQUENCE</scope>
    <source>
        <strain evidence="3">Female2</strain>
        <tissue evidence="3">Blood</tissue>
    </source>
</reference>
<dbReference type="Gene3D" id="1.10.10.60">
    <property type="entry name" value="Homeodomain-like"/>
    <property type="match status" value="1"/>
</dbReference>
<feature type="compositionally biased region" description="Basic residues" evidence="1">
    <location>
        <begin position="17"/>
        <end position="27"/>
    </location>
</feature>
<feature type="region of interest" description="Disordered" evidence="1">
    <location>
        <begin position="1"/>
        <end position="532"/>
    </location>
</feature>
<feature type="compositionally biased region" description="Basic and acidic residues" evidence="1">
    <location>
        <begin position="386"/>
        <end position="395"/>
    </location>
</feature>
<dbReference type="SMART" id="SM00717">
    <property type="entry name" value="SANT"/>
    <property type="match status" value="2"/>
</dbReference>
<feature type="compositionally biased region" description="Polar residues" evidence="1">
    <location>
        <begin position="587"/>
        <end position="597"/>
    </location>
</feature>
<dbReference type="InterPro" id="IPR001005">
    <property type="entry name" value="SANT/Myb"/>
</dbReference>
<evidence type="ECO:0000313" key="4">
    <source>
        <dbReference type="Proteomes" id="UP000812440"/>
    </source>
</evidence>
<feature type="compositionally biased region" description="Basic and acidic residues" evidence="1">
    <location>
        <begin position="502"/>
        <end position="523"/>
    </location>
</feature>
<feature type="compositionally biased region" description="Basic and acidic residues" evidence="1">
    <location>
        <begin position="178"/>
        <end position="191"/>
    </location>
</feature>
<feature type="compositionally biased region" description="Basic residues" evidence="1">
    <location>
        <begin position="559"/>
        <end position="568"/>
    </location>
</feature>
<protein>
    <recommendedName>
        <fullName evidence="2">Myb-like domain-containing protein</fullName>
    </recommendedName>
</protein>
<feature type="compositionally biased region" description="Basic and acidic residues" evidence="1">
    <location>
        <begin position="431"/>
        <end position="463"/>
    </location>
</feature>
<feature type="non-terminal residue" evidence="3">
    <location>
        <position position="1"/>
    </location>
</feature>
<dbReference type="CDD" id="cd00167">
    <property type="entry name" value="SANT"/>
    <property type="match status" value="1"/>
</dbReference>
<feature type="compositionally biased region" description="Basic and acidic residues" evidence="1">
    <location>
        <begin position="619"/>
        <end position="628"/>
    </location>
</feature>
<proteinExistence type="predicted"/>
<dbReference type="Proteomes" id="UP000812440">
    <property type="component" value="Chromosome 8_10"/>
</dbReference>
<dbReference type="GO" id="GO:0006363">
    <property type="term" value="P:termination of RNA polymerase I transcription"/>
    <property type="evidence" value="ECO:0007669"/>
    <property type="project" value="TreeGrafter"/>
</dbReference>
<dbReference type="PANTHER" id="PTHR46760:SF1">
    <property type="entry name" value="TRANSCRIPTION TERMINATION FACTOR 1"/>
    <property type="match status" value="1"/>
</dbReference>
<dbReference type="InterPro" id="IPR009057">
    <property type="entry name" value="Homeodomain-like_sf"/>
</dbReference>
<evidence type="ECO:0000313" key="3">
    <source>
        <dbReference type="EMBL" id="KAG8447589.1"/>
    </source>
</evidence>
<dbReference type="SUPFAM" id="SSF46689">
    <property type="entry name" value="Homeodomain-like"/>
    <property type="match status" value="1"/>
</dbReference>
<dbReference type="GO" id="GO:0003682">
    <property type="term" value="F:chromatin binding"/>
    <property type="evidence" value="ECO:0007669"/>
    <property type="project" value="TreeGrafter"/>
</dbReference>
<dbReference type="OrthoDB" id="5812619at2759"/>
<evidence type="ECO:0000256" key="1">
    <source>
        <dbReference type="SAM" id="MobiDB-lite"/>
    </source>
</evidence>
<feature type="compositionally biased region" description="Basic and acidic residues" evidence="1">
    <location>
        <begin position="43"/>
        <end position="63"/>
    </location>
</feature>